<evidence type="ECO:0000259" key="2">
    <source>
        <dbReference type="Pfam" id="PF13462"/>
    </source>
</evidence>
<dbReference type="SUPFAM" id="SSF52833">
    <property type="entry name" value="Thioredoxin-like"/>
    <property type="match status" value="1"/>
</dbReference>
<organism evidence="3 4">
    <name type="scientific">Vibrio fortis</name>
    <dbReference type="NCBI Taxonomy" id="212667"/>
    <lineage>
        <taxon>Bacteria</taxon>
        <taxon>Pseudomonadati</taxon>
        <taxon>Pseudomonadota</taxon>
        <taxon>Gammaproteobacteria</taxon>
        <taxon>Vibrionales</taxon>
        <taxon>Vibrionaceae</taxon>
        <taxon>Vibrio</taxon>
    </lineage>
</organism>
<dbReference type="EMBL" id="VXDD01000001">
    <property type="protein sequence ID" value="KAB0304206.1"/>
    <property type="molecule type" value="Genomic_DNA"/>
</dbReference>
<proteinExistence type="predicted"/>
<dbReference type="InterPro" id="IPR012336">
    <property type="entry name" value="Thioredoxin-like_fold"/>
</dbReference>
<accession>A0A5N3SBG7</accession>
<feature type="domain" description="Thioredoxin-like fold" evidence="2">
    <location>
        <begin position="39"/>
        <end position="176"/>
    </location>
</feature>
<dbReference type="Gene3D" id="3.40.30.10">
    <property type="entry name" value="Glutaredoxin"/>
    <property type="match status" value="1"/>
</dbReference>
<comment type="caution">
    <text evidence="3">The sequence shown here is derived from an EMBL/GenBank/DDBJ whole genome shotgun (WGS) entry which is preliminary data.</text>
</comment>
<evidence type="ECO:0000313" key="3">
    <source>
        <dbReference type="EMBL" id="KAB0304206.1"/>
    </source>
</evidence>
<dbReference type="Proteomes" id="UP000326687">
    <property type="component" value="Unassembled WGS sequence"/>
</dbReference>
<evidence type="ECO:0000313" key="4">
    <source>
        <dbReference type="Proteomes" id="UP000326687"/>
    </source>
</evidence>
<sequence length="200" mass="23057">MNNLTMLLISAALMLHSPLGFSSPVEGKQYSKLSDPYKTSHHYEKFFSLTCGPCWKMNSILEPSEQSGELELDRVHVVFNDSTRASANLYYAFVVQQKSISSEMLNELFHFQQTYSSKNRDKRRELFEKYDLLVPEQMSINQKQQVDFLIQNAESKTKQAQITSIPSFVVNGRYLVRIKGHSSVQDLLNTLQYLETKTTQ</sequence>
<dbReference type="PANTHER" id="PTHR35891:SF3">
    <property type="entry name" value="THIOL:DISULFIDE INTERCHANGE PROTEIN DSBL"/>
    <property type="match status" value="1"/>
</dbReference>
<dbReference type="InterPro" id="IPR050824">
    <property type="entry name" value="Thiol_disulfide_DsbA"/>
</dbReference>
<reference evidence="3 4" key="1">
    <citation type="submission" date="2019-09" db="EMBL/GenBank/DDBJ databases">
        <title>Vibrio Fortis S7-72.</title>
        <authorList>
            <person name="Das S.K."/>
        </authorList>
    </citation>
    <scope>NUCLEOTIDE SEQUENCE [LARGE SCALE GENOMIC DNA]</scope>
    <source>
        <strain evidence="3 4">S7-72</strain>
    </source>
</reference>
<dbReference type="AlphaFoldDB" id="A0A5N3SBG7"/>
<dbReference type="Pfam" id="PF13462">
    <property type="entry name" value="Thioredoxin_4"/>
    <property type="match status" value="1"/>
</dbReference>
<feature type="signal peptide" evidence="1">
    <location>
        <begin position="1"/>
        <end position="22"/>
    </location>
</feature>
<protein>
    <submittedName>
        <fullName evidence="3">Thioredoxin domain-containing protein</fullName>
    </submittedName>
</protein>
<gene>
    <name evidence="3" type="ORF">F2Z80_09750</name>
</gene>
<dbReference type="RefSeq" id="WP_150895414.1">
    <property type="nucleotide sequence ID" value="NZ_VXDD01000001.1"/>
</dbReference>
<dbReference type="PANTHER" id="PTHR35891">
    <property type="entry name" value="THIOL:DISULFIDE INTERCHANGE PROTEIN DSBA"/>
    <property type="match status" value="1"/>
</dbReference>
<feature type="chain" id="PRO_5024403282" evidence="1">
    <location>
        <begin position="23"/>
        <end position="200"/>
    </location>
</feature>
<dbReference type="InterPro" id="IPR036249">
    <property type="entry name" value="Thioredoxin-like_sf"/>
</dbReference>
<evidence type="ECO:0000256" key="1">
    <source>
        <dbReference type="SAM" id="SignalP"/>
    </source>
</evidence>
<keyword evidence="1" id="KW-0732">Signal</keyword>
<name>A0A5N3SBG7_9VIBR</name>